<name>A0A6A4I5I5_9AGAR</name>
<proteinExistence type="predicted"/>
<evidence type="ECO:0000313" key="3">
    <source>
        <dbReference type="Proteomes" id="UP000799118"/>
    </source>
</evidence>
<feature type="region of interest" description="Disordered" evidence="1">
    <location>
        <begin position="265"/>
        <end position="294"/>
    </location>
</feature>
<evidence type="ECO:0000256" key="1">
    <source>
        <dbReference type="SAM" id="MobiDB-lite"/>
    </source>
</evidence>
<accession>A0A6A4I5I5</accession>
<organism evidence="2 3">
    <name type="scientific">Gymnopus androsaceus JB14</name>
    <dbReference type="NCBI Taxonomy" id="1447944"/>
    <lineage>
        <taxon>Eukaryota</taxon>
        <taxon>Fungi</taxon>
        <taxon>Dikarya</taxon>
        <taxon>Basidiomycota</taxon>
        <taxon>Agaricomycotina</taxon>
        <taxon>Agaricomycetes</taxon>
        <taxon>Agaricomycetidae</taxon>
        <taxon>Agaricales</taxon>
        <taxon>Marasmiineae</taxon>
        <taxon>Omphalotaceae</taxon>
        <taxon>Gymnopus</taxon>
    </lineage>
</organism>
<gene>
    <name evidence="2" type="ORF">BT96DRAFT_972247</name>
</gene>
<dbReference type="Proteomes" id="UP000799118">
    <property type="component" value="Unassembled WGS sequence"/>
</dbReference>
<keyword evidence="3" id="KW-1185">Reference proteome</keyword>
<feature type="compositionally biased region" description="Basic and acidic residues" evidence="1">
    <location>
        <begin position="279"/>
        <end position="294"/>
    </location>
</feature>
<protein>
    <submittedName>
        <fullName evidence="2">Uncharacterized protein</fullName>
    </submittedName>
</protein>
<reference evidence="2" key="1">
    <citation type="journal article" date="2019" name="Environ. Microbiol.">
        <title>Fungal ecological strategies reflected in gene transcription - a case study of two litter decomposers.</title>
        <authorList>
            <person name="Barbi F."/>
            <person name="Kohler A."/>
            <person name="Barry K."/>
            <person name="Baskaran P."/>
            <person name="Daum C."/>
            <person name="Fauchery L."/>
            <person name="Ihrmark K."/>
            <person name="Kuo A."/>
            <person name="LaButti K."/>
            <person name="Lipzen A."/>
            <person name="Morin E."/>
            <person name="Grigoriev I.V."/>
            <person name="Henrissat B."/>
            <person name="Lindahl B."/>
            <person name="Martin F."/>
        </authorList>
    </citation>
    <scope>NUCLEOTIDE SEQUENCE</scope>
    <source>
        <strain evidence="2">JB14</strain>
    </source>
</reference>
<dbReference type="AlphaFoldDB" id="A0A6A4I5I5"/>
<sequence length="294" mass="33701">MNRGIGRRGSSESVSVSELGNVAHSRLWVYMITREAYKDWEEHKQWETQAYPYTFACQFGWSRNKLRDCYIERGRVAGVIPAFQPPNRPSFHPRRSSSRTTRMRSRGRRVFMALQANLRDLCKLHFVKVKERSARRVGLVESLEQAQTFYAEKSFVGVIGRSRIKIGWEDENILGTVQIFLLDRYTVVSLGTGPQAKIQSVLSLEIPLSEADRFGLRPMELGGFVLETIAGLLASLGAWQRLDYAQAILRRWFRRDVAQNRLRIGFDEQNSPNPGHARGTVERDFSKKEHGDGP</sequence>
<dbReference type="EMBL" id="ML769406">
    <property type="protein sequence ID" value="KAE9405781.1"/>
    <property type="molecule type" value="Genomic_DNA"/>
</dbReference>
<evidence type="ECO:0000313" key="2">
    <source>
        <dbReference type="EMBL" id="KAE9405781.1"/>
    </source>
</evidence>